<evidence type="ECO:0000313" key="11">
    <source>
        <dbReference type="EMBL" id="SDY18375.1"/>
    </source>
</evidence>
<dbReference type="GO" id="GO:0015740">
    <property type="term" value="P:C4-dicarboxylate transport"/>
    <property type="evidence" value="ECO:0007669"/>
    <property type="project" value="TreeGrafter"/>
</dbReference>
<evidence type="ECO:0000256" key="7">
    <source>
        <dbReference type="ARBA" id="ARBA00023136"/>
    </source>
</evidence>
<sequence length="164" mass="18438">MKRYLIYLNSRILKCEKILAAALLGSVTLLLVIGVFSRYVVGYPLVWSESTAKLLIVWITFVGASIAFADKEHITVDSIIKKIPKGPRFLIRSIIFIFSIIILSYMAFLGYHYTLGVANNTSPILGISMSFFSVSMPVMFIISIFHLAINLFVERGFVAFEEDT</sequence>
<comment type="similarity">
    <text evidence="8 9">Belongs to the TRAP transporter small permease family.</text>
</comment>
<proteinExistence type="inferred from homology"/>
<evidence type="ECO:0000313" key="12">
    <source>
        <dbReference type="Proteomes" id="UP000198500"/>
    </source>
</evidence>
<dbReference type="InterPro" id="IPR055348">
    <property type="entry name" value="DctQ"/>
</dbReference>
<dbReference type="InterPro" id="IPR007387">
    <property type="entry name" value="TRAP_DctQ"/>
</dbReference>
<name>A0A1H3HT17_9GAMM</name>
<accession>A0A1H3HT17</accession>
<feature type="transmembrane region" description="Helical" evidence="9">
    <location>
        <begin position="52"/>
        <end position="69"/>
    </location>
</feature>
<keyword evidence="7 9" id="KW-0472">Membrane</keyword>
<evidence type="ECO:0000256" key="4">
    <source>
        <dbReference type="ARBA" id="ARBA00022519"/>
    </source>
</evidence>
<dbReference type="RefSeq" id="WP_092572406.1">
    <property type="nucleotide sequence ID" value="NZ_BMXH01000017.1"/>
</dbReference>
<feature type="transmembrane region" description="Helical" evidence="9">
    <location>
        <begin position="131"/>
        <end position="153"/>
    </location>
</feature>
<evidence type="ECO:0000256" key="5">
    <source>
        <dbReference type="ARBA" id="ARBA00022692"/>
    </source>
</evidence>
<keyword evidence="4 9" id="KW-0997">Cell inner membrane</keyword>
<evidence type="ECO:0000256" key="2">
    <source>
        <dbReference type="ARBA" id="ARBA00022448"/>
    </source>
</evidence>
<organism evidence="11 12">
    <name type="scientific">Aidingimonas halophila</name>
    <dbReference type="NCBI Taxonomy" id="574349"/>
    <lineage>
        <taxon>Bacteria</taxon>
        <taxon>Pseudomonadati</taxon>
        <taxon>Pseudomonadota</taxon>
        <taxon>Gammaproteobacteria</taxon>
        <taxon>Oceanospirillales</taxon>
        <taxon>Halomonadaceae</taxon>
        <taxon>Aidingimonas</taxon>
    </lineage>
</organism>
<comment type="function">
    <text evidence="9">Part of the tripartite ATP-independent periplasmic (TRAP) transport system.</text>
</comment>
<comment type="subcellular location">
    <subcellularLocation>
        <location evidence="1 9">Cell inner membrane</location>
        <topology evidence="1 9">Multi-pass membrane protein</topology>
    </subcellularLocation>
</comment>
<evidence type="ECO:0000256" key="1">
    <source>
        <dbReference type="ARBA" id="ARBA00004429"/>
    </source>
</evidence>
<dbReference type="Proteomes" id="UP000198500">
    <property type="component" value="Unassembled WGS sequence"/>
</dbReference>
<keyword evidence="6 9" id="KW-1133">Transmembrane helix</keyword>
<dbReference type="Pfam" id="PF04290">
    <property type="entry name" value="DctQ"/>
    <property type="match status" value="1"/>
</dbReference>
<dbReference type="PANTHER" id="PTHR35011:SF2">
    <property type="entry name" value="2,3-DIKETO-L-GULONATE TRAP TRANSPORTER SMALL PERMEASE PROTEIN YIAM"/>
    <property type="match status" value="1"/>
</dbReference>
<dbReference type="GO" id="GO:0005886">
    <property type="term" value="C:plasma membrane"/>
    <property type="evidence" value="ECO:0007669"/>
    <property type="project" value="UniProtKB-SubCell"/>
</dbReference>
<evidence type="ECO:0000256" key="8">
    <source>
        <dbReference type="ARBA" id="ARBA00038436"/>
    </source>
</evidence>
<keyword evidence="12" id="KW-1185">Reference proteome</keyword>
<reference evidence="11 12" key="1">
    <citation type="submission" date="2016-10" db="EMBL/GenBank/DDBJ databases">
        <authorList>
            <person name="de Groot N.N."/>
        </authorList>
    </citation>
    <scope>NUCLEOTIDE SEQUENCE [LARGE SCALE GENOMIC DNA]</scope>
    <source>
        <strain evidence="11 12">DSM 19219</strain>
    </source>
</reference>
<dbReference type="OrthoDB" id="9791324at2"/>
<dbReference type="PANTHER" id="PTHR35011">
    <property type="entry name" value="2,3-DIKETO-L-GULONATE TRAP TRANSPORTER SMALL PERMEASE PROTEIN YIAM"/>
    <property type="match status" value="1"/>
</dbReference>
<keyword evidence="3" id="KW-1003">Cell membrane</keyword>
<feature type="domain" description="Tripartite ATP-independent periplasmic transporters DctQ component" evidence="10">
    <location>
        <begin position="28"/>
        <end position="152"/>
    </location>
</feature>
<dbReference type="AlphaFoldDB" id="A0A1H3HT17"/>
<feature type="transmembrane region" description="Helical" evidence="9">
    <location>
        <begin position="21"/>
        <end position="40"/>
    </location>
</feature>
<gene>
    <name evidence="11" type="ORF">SAMN05443545_1135</name>
</gene>
<dbReference type="GO" id="GO:0022857">
    <property type="term" value="F:transmembrane transporter activity"/>
    <property type="evidence" value="ECO:0007669"/>
    <property type="project" value="UniProtKB-UniRule"/>
</dbReference>
<feature type="transmembrane region" description="Helical" evidence="9">
    <location>
        <begin position="89"/>
        <end position="111"/>
    </location>
</feature>
<evidence type="ECO:0000256" key="6">
    <source>
        <dbReference type="ARBA" id="ARBA00022989"/>
    </source>
</evidence>
<keyword evidence="5 9" id="KW-0812">Transmembrane</keyword>
<evidence type="ECO:0000256" key="3">
    <source>
        <dbReference type="ARBA" id="ARBA00022475"/>
    </source>
</evidence>
<evidence type="ECO:0000256" key="9">
    <source>
        <dbReference type="RuleBase" id="RU369079"/>
    </source>
</evidence>
<evidence type="ECO:0000259" key="10">
    <source>
        <dbReference type="Pfam" id="PF04290"/>
    </source>
</evidence>
<comment type="subunit">
    <text evidence="9">The complex comprises the extracytoplasmic solute receptor protein and the two transmembrane proteins.</text>
</comment>
<keyword evidence="2 9" id="KW-0813">Transport</keyword>
<protein>
    <recommendedName>
        <fullName evidence="9">TRAP transporter small permease protein</fullName>
    </recommendedName>
</protein>
<dbReference type="EMBL" id="FNNI01000013">
    <property type="protein sequence ID" value="SDY18375.1"/>
    <property type="molecule type" value="Genomic_DNA"/>
</dbReference>
<dbReference type="STRING" id="574349.SAMN05443545_1135"/>